<name>A0A6M3IED0_9ZZZZ</name>
<proteinExistence type="predicted"/>
<evidence type="ECO:0000313" key="1">
    <source>
        <dbReference type="EMBL" id="QJA55774.1"/>
    </source>
</evidence>
<dbReference type="AlphaFoldDB" id="A0A6M3IED0"/>
<reference evidence="1" key="1">
    <citation type="submission" date="2020-03" db="EMBL/GenBank/DDBJ databases">
        <title>The deep terrestrial virosphere.</title>
        <authorList>
            <person name="Holmfeldt K."/>
            <person name="Nilsson E."/>
            <person name="Simone D."/>
            <person name="Lopez-Fernandez M."/>
            <person name="Wu X."/>
            <person name="de Brujin I."/>
            <person name="Lundin D."/>
            <person name="Andersson A."/>
            <person name="Bertilsson S."/>
            <person name="Dopson M."/>
        </authorList>
    </citation>
    <scope>NUCLEOTIDE SEQUENCE</scope>
    <source>
        <strain evidence="1">MM415B01992</strain>
    </source>
</reference>
<accession>A0A6M3IED0</accession>
<dbReference type="Pfam" id="PF13557">
    <property type="entry name" value="Phenol_MetA_deg"/>
    <property type="match status" value="1"/>
</dbReference>
<organism evidence="1">
    <name type="scientific">viral metagenome</name>
    <dbReference type="NCBI Taxonomy" id="1070528"/>
    <lineage>
        <taxon>unclassified sequences</taxon>
        <taxon>metagenomes</taxon>
        <taxon>organismal metagenomes</taxon>
    </lineage>
</organism>
<gene>
    <name evidence="1" type="ORF">MM415B01992_0005</name>
</gene>
<protein>
    <submittedName>
        <fullName evidence="1">Uncharacterized protein</fullName>
    </submittedName>
</protein>
<sequence length="262" mass="28112">MSQVVVGVGIAMGANAQQSESQAPSNDLSFGAYYSKGDYGQTLDTSIYYFPLSYERSFGNWSVQASVPYLEISGAGNVLVNVGGVGREELEVLDNPLASGSNRGVGDSVLSATYQLPALGSLTPFFDLGFEVKIPTANEDKGLGTGAYDYGVQLDAYQQVGQTTLFATLGYKIRGKSDLFNSMTDSGFVSLGFARPLSEKFSAGIIYDFREAASSASGETHEVLPYVSWALANEWTLMSYVVKGFTEDSADIAVGVQLNYRW</sequence>
<dbReference type="InterPro" id="IPR025737">
    <property type="entry name" value="FApF"/>
</dbReference>
<dbReference type="EMBL" id="MT141179">
    <property type="protein sequence ID" value="QJA55774.1"/>
    <property type="molecule type" value="Genomic_DNA"/>
</dbReference>